<proteinExistence type="predicted"/>
<dbReference type="EMBL" id="KN840470">
    <property type="protein sequence ID" value="KIP09144.1"/>
    <property type="molecule type" value="Genomic_DNA"/>
</dbReference>
<evidence type="ECO:0000256" key="2">
    <source>
        <dbReference type="SAM" id="SignalP"/>
    </source>
</evidence>
<feature type="signal peptide" evidence="2">
    <location>
        <begin position="1"/>
        <end position="20"/>
    </location>
</feature>
<protein>
    <submittedName>
        <fullName evidence="3">Uncharacterized protein</fullName>
    </submittedName>
</protein>
<gene>
    <name evidence="3" type="ORF">PHLGIDRAFT_505978</name>
</gene>
<dbReference type="STRING" id="745531.A0A0C3NUX9"/>
<feature type="chain" id="PRO_5002180313" evidence="2">
    <location>
        <begin position="21"/>
        <end position="222"/>
    </location>
</feature>
<dbReference type="Proteomes" id="UP000053257">
    <property type="component" value="Unassembled WGS sequence"/>
</dbReference>
<dbReference type="HOGENOM" id="CLU_073096_1_0_1"/>
<accession>A0A0C3NUX9</accession>
<sequence length="222" mass="23489">MFISFVSTVALLSLVLSAEAQVVVNGQIFTNGLAIVDAPQPGTTLHVGATQSVAIDVSGDGHLPTSSVNPGSTSDTHFDSLEVYLVSYTTSFNLTVSSGTGLLTQESGSTVKHINWLIDSCVPSGNYNLTFYEASRINQDSFFIITPLPIEIQNTVSGGHCANGTNPIQPFPQAESAPSHSPWLDANNSTSNVQYPSTDAAVHFVVSRFLALMAPLFLSVLL</sequence>
<reference evidence="3 4" key="1">
    <citation type="journal article" date="2014" name="PLoS Genet.">
        <title>Analysis of the Phlebiopsis gigantea genome, transcriptome and secretome provides insight into its pioneer colonization strategies of wood.</title>
        <authorList>
            <person name="Hori C."/>
            <person name="Ishida T."/>
            <person name="Igarashi K."/>
            <person name="Samejima M."/>
            <person name="Suzuki H."/>
            <person name="Master E."/>
            <person name="Ferreira P."/>
            <person name="Ruiz-Duenas F.J."/>
            <person name="Held B."/>
            <person name="Canessa P."/>
            <person name="Larrondo L.F."/>
            <person name="Schmoll M."/>
            <person name="Druzhinina I.S."/>
            <person name="Kubicek C.P."/>
            <person name="Gaskell J.A."/>
            <person name="Kersten P."/>
            <person name="St John F."/>
            <person name="Glasner J."/>
            <person name="Sabat G."/>
            <person name="Splinter BonDurant S."/>
            <person name="Syed K."/>
            <person name="Yadav J."/>
            <person name="Mgbeahuruike A.C."/>
            <person name="Kovalchuk A."/>
            <person name="Asiegbu F.O."/>
            <person name="Lackner G."/>
            <person name="Hoffmeister D."/>
            <person name="Rencoret J."/>
            <person name="Gutierrez A."/>
            <person name="Sun H."/>
            <person name="Lindquist E."/>
            <person name="Barry K."/>
            <person name="Riley R."/>
            <person name="Grigoriev I.V."/>
            <person name="Henrissat B."/>
            <person name="Kues U."/>
            <person name="Berka R.M."/>
            <person name="Martinez A.T."/>
            <person name="Covert S.F."/>
            <person name="Blanchette R.A."/>
            <person name="Cullen D."/>
        </authorList>
    </citation>
    <scope>NUCLEOTIDE SEQUENCE [LARGE SCALE GENOMIC DNA]</scope>
    <source>
        <strain evidence="3 4">11061_1 CR5-6</strain>
    </source>
</reference>
<dbReference type="OrthoDB" id="3267335at2759"/>
<evidence type="ECO:0000313" key="3">
    <source>
        <dbReference type="EMBL" id="KIP09144.1"/>
    </source>
</evidence>
<feature type="region of interest" description="Disordered" evidence="1">
    <location>
        <begin position="163"/>
        <end position="183"/>
    </location>
</feature>
<keyword evidence="4" id="KW-1185">Reference proteome</keyword>
<organism evidence="3 4">
    <name type="scientific">Phlebiopsis gigantea (strain 11061_1 CR5-6)</name>
    <name type="common">White-rot fungus</name>
    <name type="synonym">Peniophora gigantea</name>
    <dbReference type="NCBI Taxonomy" id="745531"/>
    <lineage>
        <taxon>Eukaryota</taxon>
        <taxon>Fungi</taxon>
        <taxon>Dikarya</taxon>
        <taxon>Basidiomycota</taxon>
        <taxon>Agaricomycotina</taxon>
        <taxon>Agaricomycetes</taxon>
        <taxon>Polyporales</taxon>
        <taxon>Phanerochaetaceae</taxon>
        <taxon>Phlebiopsis</taxon>
    </lineage>
</organism>
<name>A0A0C3NUX9_PHLG1</name>
<keyword evidence="2" id="KW-0732">Signal</keyword>
<evidence type="ECO:0000313" key="4">
    <source>
        <dbReference type="Proteomes" id="UP000053257"/>
    </source>
</evidence>
<dbReference type="AlphaFoldDB" id="A0A0C3NUX9"/>
<evidence type="ECO:0000256" key="1">
    <source>
        <dbReference type="SAM" id="MobiDB-lite"/>
    </source>
</evidence>